<dbReference type="EMBL" id="JXLU01000113">
    <property type="protein sequence ID" value="KIO71891.1"/>
    <property type="molecule type" value="Genomic_DNA"/>
</dbReference>
<evidence type="ECO:0000313" key="2">
    <source>
        <dbReference type="Proteomes" id="UP000032076"/>
    </source>
</evidence>
<accession>A0ABD4A4I0</accession>
<dbReference type="AlphaFoldDB" id="A0ABD4A4I0"/>
<evidence type="ECO:0000313" key="1">
    <source>
        <dbReference type="EMBL" id="KIO71891.1"/>
    </source>
</evidence>
<name>A0ABD4A4I0_9BACI</name>
<dbReference type="Proteomes" id="UP000032076">
    <property type="component" value="Unassembled WGS sequence"/>
</dbReference>
<reference evidence="1 2" key="1">
    <citation type="submission" date="2015-01" db="EMBL/GenBank/DDBJ databases">
        <title>Draft Genome Sequences of Four Bacillus thermoamylovorans Strains, Isolated From Food Products.</title>
        <authorList>
            <person name="Krawcyk A.O."/>
            <person name="Berendsen E.M."/>
            <person name="Eijlander R.T."/>
            <person name="de Jong A."/>
            <person name="Wells-Bennik M."/>
            <person name="Kuipers O.P."/>
        </authorList>
    </citation>
    <scope>NUCLEOTIDE SEQUENCE [LARGE SCALE GENOMIC DNA]</scope>
    <source>
        <strain evidence="1 2">B4167</strain>
    </source>
</reference>
<organism evidence="1 2">
    <name type="scientific">Caldibacillus thermoamylovorans</name>
    <dbReference type="NCBI Taxonomy" id="35841"/>
    <lineage>
        <taxon>Bacteria</taxon>
        <taxon>Bacillati</taxon>
        <taxon>Bacillota</taxon>
        <taxon>Bacilli</taxon>
        <taxon>Bacillales</taxon>
        <taxon>Bacillaceae</taxon>
        <taxon>Caldibacillus</taxon>
    </lineage>
</organism>
<gene>
    <name evidence="1" type="ORF">B4167_3251</name>
</gene>
<comment type="caution">
    <text evidence="1">The sequence shown here is derived from an EMBL/GenBank/DDBJ whole genome shotgun (WGS) entry which is preliminary data.</text>
</comment>
<proteinExistence type="predicted"/>
<sequence>MKELKVFLEGMQLVIYRHTDQPLIPRMSLPAQEIHFQG</sequence>
<protein>
    <submittedName>
        <fullName evidence="1">Uncharacterized protein</fullName>
    </submittedName>
</protein>